<gene>
    <name evidence="3" type="ORF">NSPZN2_10215</name>
</gene>
<dbReference type="EMBL" id="CAJNBJ010000001">
    <property type="protein sequence ID" value="CAE6690844.1"/>
    <property type="molecule type" value="Genomic_DNA"/>
</dbReference>
<sequence>MAYRPITIDALRIGMHVAKLDVAWFRSPFMRHSFLIRTDEQIEKLRRAGVKQLSIDPTRGLDLQDTTASPQDQPNVTAPPSPAIQATSPAVAVRSLANMAQELLAARSVRARLEESVQSTFSRIAKTGIVDPEEASHAVHAISAVAQSLNSHALFMVFSQGREANAPLSQHSLATCSFSMILAHAADYNLVAIQELATGALLHDIGLLQVPPAMLQRVFDTSAPLTEQQRRTYEAHARGGAILLERQGGFTQPVEQIVAEHHAYLNGSGFPAESGGAFTSDMTRIVMVADRYDELMTGFGGASPLTPHQSLQRLYQEGQEGKYETRLISLFVKVMGIYPVYSYVALTTGERAIVSVINTSKLHQPIVTITHDPSGEPYIVPLVIDLANQDAQAPARGIRSVLGTIPEEFERAYH</sequence>
<dbReference type="InterPro" id="IPR003607">
    <property type="entry name" value="HD/PDEase_dom"/>
</dbReference>
<dbReference type="InterPro" id="IPR021812">
    <property type="entry name" value="DUF3391"/>
</dbReference>
<feature type="domain" description="HD-GYP" evidence="2">
    <location>
        <begin position="146"/>
        <end position="347"/>
    </location>
</feature>
<name>A0ABM8QDA4_9BACT</name>
<dbReference type="PROSITE" id="PS51832">
    <property type="entry name" value="HD_GYP"/>
    <property type="match status" value="1"/>
</dbReference>
<dbReference type="Pfam" id="PF11871">
    <property type="entry name" value="DUF3391"/>
    <property type="match status" value="1"/>
</dbReference>
<dbReference type="Gene3D" id="1.10.3210.10">
    <property type="entry name" value="Hypothetical protein af1432"/>
    <property type="match status" value="1"/>
</dbReference>
<dbReference type="Pfam" id="PF13487">
    <property type="entry name" value="HD_5"/>
    <property type="match status" value="1"/>
</dbReference>
<protein>
    <submittedName>
        <fullName evidence="3">HD-GYP domain-containing protein</fullName>
    </submittedName>
</protein>
<dbReference type="Proteomes" id="UP000675880">
    <property type="component" value="Unassembled WGS sequence"/>
</dbReference>
<organism evidence="3 4">
    <name type="scientific">Nitrospira defluvii</name>
    <dbReference type="NCBI Taxonomy" id="330214"/>
    <lineage>
        <taxon>Bacteria</taxon>
        <taxon>Pseudomonadati</taxon>
        <taxon>Nitrospirota</taxon>
        <taxon>Nitrospiria</taxon>
        <taxon>Nitrospirales</taxon>
        <taxon>Nitrospiraceae</taxon>
        <taxon>Nitrospira</taxon>
    </lineage>
</organism>
<dbReference type="InterPro" id="IPR037522">
    <property type="entry name" value="HD_GYP_dom"/>
</dbReference>
<evidence type="ECO:0000256" key="1">
    <source>
        <dbReference type="SAM" id="MobiDB-lite"/>
    </source>
</evidence>
<comment type="caution">
    <text evidence="3">The sequence shown here is derived from an EMBL/GenBank/DDBJ whole genome shotgun (WGS) entry which is preliminary data.</text>
</comment>
<evidence type="ECO:0000259" key="2">
    <source>
        <dbReference type="PROSITE" id="PS51832"/>
    </source>
</evidence>
<evidence type="ECO:0000313" key="4">
    <source>
        <dbReference type="Proteomes" id="UP000675880"/>
    </source>
</evidence>
<dbReference type="PANTHER" id="PTHR43155">
    <property type="entry name" value="CYCLIC DI-GMP PHOSPHODIESTERASE PA4108-RELATED"/>
    <property type="match status" value="1"/>
</dbReference>
<dbReference type="CDD" id="cd00077">
    <property type="entry name" value="HDc"/>
    <property type="match status" value="1"/>
</dbReference>
<feature type="region of interest" description="Disordered" evidence="1">
    <location>
        <begin position="59"/>
        <end position="83"/>
    </location>
</feature>
<evidence type="ECO:0000313" key="3">
    <source>
        <dbReference type="EMBL" id="CAE6690844.1"/>
    </source>
</evidence>
<accession>A0ABM8QDA4</accession>
<dbReference type="SMART" id="SM00471">
    <property type="entry name" value="HDc"/>
    <property type="match status" value="1"/>
</dbReference>
<dbReference type="PANTHER" id="PTHR43155:SF2">
    <property type="entry name" value="CYCLIC DI-GMP PHOSPHODIESTERASE PA4108"/>
    <property type="match status" value="1"/>
</dbReference>
<keyword evidence="4" id="KW-1185">Reference proteome</keyword>
<reference evidence="3 4" key="1">
    <citation type="submission" date="2021-02" db="EMBL/GenBank/DDBJ databases">
        <authorList>
            <person name="Han P."/>
        </authorList>
    </citation>
    <scope>NUCLEOTIDE SEQUENCE [LARGE SCALE GENOMIC DNA]</scope>
    <source>
        <strain evidence="3">Candidatus Nitrospira sp. ZN2</strain>
    </source>
</reference>
<dbReference type="RefSeq" id="WP_213040144.1">
    <property type="nucleotide sequence ID" value="NZ_CAJNBJ010000001.1"/>
</dbReference>
<feature type="compositionally biased region" description="Polar residues" evidence="1">
    <location>
        <begin position="64"/>
        <end position="76"/>
    </location>
</feature>
<dbReference type="SUPFAM" id="SSF109604">
    <property type="entry name" value="HD-domain/PDEase-like"/>
    <property type="match status" value="1"/>
</dbReference>
<proteinExistence type="predicted"/>